<dbReference type="InterPro" id="IPR036388">
    <property type="entry name" value="WH-like_DNA-bd_sf"/>
</dbReference>
<name>A0A0B2VYS8_TOXCA</name>
<accession>A0A0B2VYS8</accession>
<dbReference type="Pfam" id="PF21205">
    <property type="entry name" value="Rep3_C"/>
    <property type="match status" value="1"/>
</dbReference>
<dbReference type="EMBL" id="JPKZ01000616">
    <property type="protein sequence ID" value="KHN86492.1"/>
    <property type="molecule type" value="Genomic_DNA"/>
</dbReference>
<organism evidence="2 3">
    <name type="scientific">Toxocara canis</name>
    <name type="common">Canine roundworm</name>
    <dbReference type="NCBI Taxonomy" id="6265"/>
    <lineage>
        <taxon>Eukaryota</taxon>
        <taxon>Metazoa</taxon>
        <taxon>Ecdysozoa</taxon>
        <taxon>Nematoda</taxon>
        <taxon>Chromadorea</taxon>
        <taxon>Rhabditida</taxon>
        <taxon>Spirurina</taxon>
        <taxon>Ascaridomorpha</taxon>
        <taxon>Ascaridoidea</taxon>
        <taxon>Toxocaridae</taxon>
        <taxon>Toxocara</taxon>
    </lineage>
</organism>
<dbReference type="AlphaFoldDB" id="A0A0B2VYS8"/>
<dbReference type="SUPFAM" id="SSF46785">
    <property type="entry name" value="Winged helix' DNA-binding domain"/>
    <property type="match status" value="1"/>
</dbReference>
<gene>
    <name evidence="2" type="ORF">Tcan_01272</name>
</gene>
<dbReference type="Proteomes" id="UP000031036">
    <property type="component" value="Unassembled WGS sequence"/>
</dbReference>
<dbReference type="Gene3D" id="1.10.10.10">
    <property type="entry name" value="Winged helix-like DNA-binding domain superfamily/Winged helix DNA-binding domain"/>
    <property type="match status" value="1"/>
</dbReference>
<dbReference type="GO" id="GO:0006270">
    <property type="term" value="P:DNA replication initiation"/>
    <property type="evidence" value="ECO:0007669"/>
    <property type="project" value="InterPro"/>
</dbReference>
<protein>
    <submittedName>
        <fullName evidence="2">Replication protein</fullName>
    </submittedName>
</protein>
<evidence type="ECO:0000313" key="2">
    <source>
        <dbReference type="EMBL" id="KHN86492.1"/>
    </source>
</evidence>
<feature type="non-terminal residue" evidence="2">
    <location>
        <position position="122"/>
    </location>
</feature>
<dbReference type="InterPro" id="IPR000525">
    <property type="entry name" value="Initiator_Rep_WH1"/>
</dbReference>
<keyword evidence="3" id="KW-1185">Reference proteome</keyword>
<feature type="domain" description="Initiator Rep protein WH1" evidence="1">
    <location>
        <begin position="2"/>
        <end position="44"/>
    </location>
</feature>
<dbReference type="InterPro" id="IPR036390">
    <property type="entry name" value="WH_DNA-bd_sf"/>
</dbReference>
<comment type="caution">
    <text evidence="2">The sequence shown here is derived from an EMBL/GenBank/DDBJ whole genome shotgun (WGS) entry which is preliminary data.</text>
</comment>
<proteinExistence type="predicted"/>
<sequence length="122" mass="14528">LSLEFSDTLRPYLLELKGFFTSYRLDNALSLSSKYSIRIYEKLKCNEFKKSFIWSVENIKEDLILKQKSYKLYSNVKQKIILIAIDDINKNTDIKVRFEEIKTGRKITAIKFYIKENSKNKQ</sequence>
<reference evidence="2 3" key="1">
    <citation type="submission" date="2014-11" db="EMBL/GenBank/DDBJ databases">
        <title>Genetic blueprint of the zoonotic pathogen Toxocara canis.</title>
        <authorList>
            <person name="Zhu X.-Q."/>
            <person name="Korhonen P.K."/>
            <person name="Cai H."/>
            <person name="Young N.D."/>
            <person name="Nejsum P."/>
            <person name="von Samson-Himmelstjerna G."/>
            <person name="Boag P.R."/>
            <person name="Tan P."/>
            <person name="Li Q."/>
            <person name="Min J."/>
            <person name="Yang Y."/>
            <person name="Wang X."/>
            <person name="Fang X."/>
            <person name="Hall R.S."/>
            <person name="Hofmann A."/>
            <person name="Sternberg P.W."/>
            <person name="Jex A.R."/>
            <person name="Gasser R.B."/>
        </authorList>
    </citation>
    <scope>NUCLEOTIDE SEQUENCE [LARGE SCALE GENOMIC DNA]</scope>
    <source>
        <strain evidence="2">PN_DK_2014</strain>
    </source>
</reference>
<evidence type="ECO:0000259" key="1">
    <source>
        <dbReference type="Pfam" id="PF01051"/>
    </source>
</evidence>
<dbReference type="GO" id="GO:0003887">
    <property type="term" value="F:DNA-directed DNA polymerase activity"/>
    <property type="evidence" value="ECO:0007669"/>
    <property type="project" value="InterPro"/>
</dbReference>
<dbReference type="OrthoDB" id="10641607at2759"/>
<feature type="non-terminal residue" evidence="2">
    <location>
        <position position="1"/>
    </location>
</feature>
<evidence type="ECO:0000313" key="3">
    <source>
        <dbReference type="Proteomes" id="UP000031036"/>
    </source>
</evidence>
<dbReference type="Pfam" id="PF01051">
    <property type="entry name" value="Rep3_N"/>
    <property type="match status" value="1"/>
</dbReference>